<reference evidence="1 2" key="1">
    <citation type="submission" date="2017-04" db="EMBL/GenBank/DDBJ databases">
        <authorList>
            <person name="Afonso C.L."/>
            <person name="Miller P.J."/>
            <person name="Scott M.A."/>
            <person name="Spackman E."/>
            <person name="Goraichik I."/>
            <person name="Dimitrov K.M."/>
            <person name="Suarez D.L."/>
            <person name="Swayne D.E."/>
        </authorList>
    </citation>
    <scope>NUCLEOTIDE SEQUENCE [LARGE SCALE GENOMIC DNA]</scope>
    <source>
        <strain evidence="1 2">DSM 43828</strain>
    </source>
</reference>
<accession>A0A1W2FZ72</accession>
<proteinExistence type="predicted"/>
<organism evidence="1 2">
    <name type="scientific">Kibdelosporangium aridum</name>
    <dbReference type="NCBI Taxonomy" id="2030"/>
    <lineage>
        <taxon>Bacteria</taxon>
        <taxon>Bacillati</taxon>
        <taxon>Actinomycetota</taxon>
        <taxon>Actinomycetes</taxon>
        <taxon>Pseudonocardiales</taxon>
        <taxon>Pseudonocardiaceae</taxon>
        <taxon>Kibdelosporangium</taxon>
    </lineage>
</organism>
<evidence type="ECO:0000313" key="1">
    <source>
        <dbReference type="EMBL" id="SMD27163.1"/>
    </source>
</evidence>
<dbReference type="Proteomes" id="UP000192674">
    <property type="component" value="Unassembled WGS sequence"/>
</dbReference>
<dbReference type="OrthoDB" id="3427187at2"/>
<sequence>MVIDETASTSAVPPCWAGEILTGLDDYLAFLATGSRVAVPRVQTLRAAIDWSFGLCSHDEQQLWPRCSPAGST</sequence>
<dbReference type="AlphaFoldDB" id="A0A1W2FZ72"/>
<dbReference type="EMBL" id="FWXV01000021">
    <property type="protein sequence ID" value="SMD27163.1"/>
    <property type="molecule type" value="Genomic_DNA"/>
</dbReference>
<dbReference type="RefSeq" id="WP_084434756.1">
    <property type="nucleotide sequence ID" value="NZ_FWXV01000021.1"/>
</dbReference>
<gene>
    <name evidence="1" type="ORF">SAMN05661093_10760</name>
</gene>
<protein>
    <submittedName>
        <fullName evidence="1">Uncharacterized protein</fullName>
    </submittedName>
</protein>
<name>A0A1W2FZ72_KIBAR</name>
<evidence type="ECO:0000313" key="2">
    <source>
        <dbReference type="Proteomes" id="UP000192674"/>
    </source>
</evidence>
<keyword evidence="2" id="KW-1185">Reference proteome</keyword>